<feature type="compositionally biased region" description="Acidic residues" evidence="1">
    <location>
        <begin position="290"/>
        <end position="310"/>
    </location>
</feature>
<feature type="compositionally biased region" description="Acidic residues" evidence="1">
    <location>
        <begin position="195"/>
        <end position="207"/>
    </location>
</feature>
<dbReference type="EMBL" id="JBANRG010000033">
    <property type="protein sequence ID" value="KAK7450593.1"/>
    <property type="molecule type" value="Genomic_DNA"/>
</dbReference>
<feature type="compositionally biased region" description="Polar residues" evidence="1">
    <location>
        <begin position="231"/>
        <end position="249"/>
    </location>
</feature>
<dbReference type="Proteomes" id="UP001498398">
    <property type="component" value="Unassembled WGS sequence"/>
</dbReference>
<organism evidence="3 4">
    <name type="scientific">Marasmiellus scandens</name>
    <dbReference type="NCBI Taxonomy" id="2682957"/>
    <lineage>
        <taxon>Eukaryota</taxon>
        <taxon>Fungi</taxon>
        <taxon>Dikarya</taxon>
        <taxon>Basidiomycota</taxon>
        <taxon>Agaricomycotina</taxon>
        <taxon>Agaricomycetes</taxon>
        <taxon>Agaricomycetidae</taxon>
        <taxon>Agaricales</taxon>
        <taxon>Marasmiineae</taxon>
        <taxon>Omphalotaceae</taxon>
        <taxon>Marasmiellus</taxon>
    </lineage>
</organism>
<accession>A0ABR1JA36</accession>
<evidence type="ECO:0000313" key="4">
    <source>
        <dbReference type="Proteomes" id="UP001498398"/>
    </source>
</evidence>
<feature type="compositionally biased region" description="Basic and acidic residues" evidence="1">
    <location>
        <begin position="87"/>
        <end position="96"/>
    </location>
</feature>
<dbReference type="Pfam" id="PF20149">
    <property type="entry name" value="DUF6532"/>
    <property type="match status" value="1"/>
</dbReference>
<proteinExistence type="predicted"/>
<feature type="region of interest" description="Disordered" evidence="1">
    <location>
        <begin position="1"/>
        <end position="315"/>
    </location>
</feature>
<feature type="compositionally biased region" description="Polar residues" evidence="1">
    <location>
        <begin position="144"/>
        <end position="161"/>
    </location>
</feature>
<feature type="domain" description="DUF6532" evidence="2">
    <location>
        <begin position="419"/>
        <end position="571"/>
    </location>
</feature>
<comment type="caution">
    <text evidence="3">The sequence shown here is derived from an EMBL/GenBank/DDBJ whole genome shotgun (WGS) entry which is preliminary data.</text>
</comment>
<sequence length="728" mass="80571">MSTRSRPVTGNRRNPTRKSKGTEITEANTTLSAGSPLAKTKPDFQARNGMALRGNRDSHPGAIVQSKPRRSTAEVQAEKATQQAAKDAQKQRRADAIARAAQIEDMQNQQDQETESNANHPPTKVTQKKQRKKDNDPVNEKTQDISASGQTDPKEGPNNSGKPKRKRSKPGIEDETSTELEAMPETRSVSAVGNEDMDLADGLDDSGDEGKPITKKRKSYVKGAMRAEVQAQRQLSKRPNSTSDQNVTAETPAKRTKKDPQGLRKAWVEEHTNAPLSTIASSETQQIAEPNDDEYQPGGFGDEDGDDEERQETVVSNAKPLKIKTSIAAIVKKPSNAKVLPTTSVPELVQPEEMIAIKSKRAEKAKKRDLSEDVRAAITNLFEPAVVDFTGSITAWDNPKTKELKGLWEDVMPDDLYERFDEWNQDRTIERIAEARLTRLRNSMAKMAVQEVKEMFKRQGLKTIEERAQYVAEQTSGEFYSRPYYYLKVEKTPEKSSYKGVFQSTIIARTLSVYFKAIKSIPKGQRLSPIPEGALVLSILAAERAFALYKDGTLNIPDGPEGHFSAAQWRDTIVYIANRATKVSWISNLHSLFAPDENGKVMVKEQQWAKIIAAAEAYVRIIPVEVKKEEVTEALPPTRTWELLDDDSDIDEHKSDSVVLPAVEVQDGNADETSENGPGDVPVEGAGQDAITSDSGDSDLELLITTTGSNPLGVTKARNEALIYVRYE</sequence>
<evidence type="ECO:0000313" key="3">
    <source>
        <dbReference type="EMBL" id="KAK7450593.1"/>
    </source>
</evidence>
<feature type="compositionally biased region" description="Low complexity" evidence="1">
    <location>
        <begin position="73"/>
        <end position="86"/>
    </location>
</feature>
<keyword evidence="4" id="KW-1185">Reference proteome</keyword>
<evidence type="ECO:0000256" key="1">
    <source>
        <dbReference type="SAM" id="MobiDB-lite"/>
    </source>
</evidence>
<dbReference type="InterPro" id="IPR045341">
    <property type="entry name" value="DUF6532"/>
</dbReference>
<feature type="region of interest" description="Disordered" evidence="1">
    <location>
        <begin position="663"/>
        <end position="696"/>
    </location>
</feature>
<evidence type="ECO:0000259" key="2">
    <source>
        <dbReference type="Pfam" id="PF20149"/>
    </source>
</evidence>
<reference evidence="3 4" key="1">
    <citation type="submission" date="2024-01" db="EMBL/GenBank/DDBJ databases">
        <title>A draft genome for the cacao thread blight pathogen Marasmiellus scandens.</title>
        <authorList>
            <person name="Baruah I.K."/>
            <person name="Leung J."/>
            <person name="Bukari Y."/>
            <person name="Amoako-Attah I."/>
            <person name="Meinhardt L.W."/>
            <person name="Bailey B.A."/>
            <person name="Cohen S.P."/>
        </authorList>
    </citation>
    <scope>NUCLEOTIDE SEQUENCE [LARGE SCALE GENOMIC DNA]</scope>
    <source>
        <strain evidence="3 4">GH-19</strain>
    </source>
</reference>
<feature type="compositionally biased region" description="Polar residues" evidence="1">
    <location>
        <begin position="1"/>
        <end position="13"/>
    </location>
</feature>
<protein>
    <recommendedName>
        <fullName evidence="2">DUF6532 domain-containing protein</fullName>
    </recommendedName>
</protein>
<feature type="compositionally biased region" description="Basic and acidic residues" evidence="1">
    <location>
        <begin position="258"/>
        <end position="272"/>
    </location>
</feature>
<gene>
    <name evidence="3" type="ORF">VKT23_012903</name>
</gene>
<feature type="compositionally biased region" description="Polar residues" evidence="1">
    <location>
        <begin position="105"/>
        <end position="120"/>
    </location>
</feature>
<name>A0ABR1JA36_9AGAR</name>
<feature type="compositionally biased region" description="Polar residues" evidence="1">
    <location>
        <begin position="274"/>
        <end position="288"/>
    </location>
</feature>
<feature type="compositionally biased region" description="Basic and acidic residues" evidence="1">
    <location>
        <begin position="133"/>
        <end position="143"/>
    </location>
</feature>